<dbReference type="EMBL" id="MU853951">
    <property type="protein sequence ID" value="KAK3934921.1"/>
    <property type="molecule type" value="Genomic_DNA"/>
</dbReference>
<name>A0AAN6MWS8_9PEZI</name>
<organism evidence="2 3">
    <name type="scientific">Diplogelasinospora grovesii</name>
    <dbReference type="NCBI Taxonomy" id="303347"/>
    <lineage>
        <taxon>Eukaryota</taxon>
        <taxon>Fungi</taxon>
        <taxon>Dikarya</taxon>
        <taxon>Ascomycota</taxon>
        <taxon>Pezizomycotina</taxon>
        <taxon>Sordariomycetes</taxon>
        <taxon>Sordariomycetidae</taxon>
        <taxon>Sordariales</taxon>
        <taxon>Diplogelasinosporaceae</taxon>
        <taxon>Diplogelasinospora</taxon>
    </lineage>
</organism>
<evidence type="ECO:0000259" key="1">
    <source>
        <dbReference type="Pfam" id="PF20183"/>
    </source>
</evidence>
<keyword evidence="3" id="KW-1185">Reference proteome</keyword>
<gene>
    <name evidence="2" type="ORF">QBC46DRAFT_425346</name>
</gene>
<feature type="domain" description="DUF6546" evidence="1">
    <location>
        <begin position="263"/>
        <end position="468"/>
    </location>
</feature>
<dbReference type="Pfam" id="PF20183">
    <property type="entry name" value="DUF6546"/>
    <property type="match status" value="1"/>
</dbReference>
<accession>A0AAN6MWS8</accession>
<dbReference type="AlphaFoldDB" id="A0AAN6MWS8"/>
<reference evidence="3" key="1">
    <citation type="journal article" date="2023" name="Mol. Phylogenet. Evol.">
        <title>Genome-scale phylogeny and comparative genomics of the fungal order Sordariales.</title>
        <authorList>
            <person name="Hensen N."/>
            <person name="Bonometti L."/>
            <person name="Westerberg I."/>
            <person name="Brannstrom I.O."/>
            <person name="Guillou S."/>
            <person name="Cros-Aarteil S."/>
            <person name="Calhoun S."/>
            <person name="Haridas S."/>
            <person name="Kuo A."/>
            <person name="Mondo S."/>
            <person name="Pangilinan J."/>
            <person name="Riley R."/>
            <person name="LaButti K."/>
            <person name="Andreopoulos B."/>
            <person name="Lipzen A."/>
            <person name="Chen C."/>
            <person name="Yan M."/>
            <person name="Daum C."/>
            <person name="Ng V."/>
            <person name="Clum A."/>
            <person name="Steindorff A."/>
            <person name="Ohm R.A."/>
            <person name="Martin F."/>
            <person name="Silar P."/>
            <person name="Natvig D.O."/>
            <person name="Lalanne C."/>
            <person name="Gautier V."/>
            <person name="Ament-Velasquez S.L."/>
            <person name="Kruys A."/>
            <person name="Hutchinson M.I."/>
            <person name="Powell A.J."/>
            <person name="Barry K."/>
            <person name="Miller A.N."/>
            <person name="Grigoriev I.V."/>
            <person name="Debuchy R."/>
            <person name="Gladieux P."/>
            <person name="Hiltunen Thoren M."/>
            <person name="Johannesson H."/>
        </authorList>
    </citation>
    <scope>NUCLEOTIDE SEQUENCE [LARGE SCALE GENOMIC DNA]</scope>
    <source>
        <strain evidence="3">CBS 340.73</strain>
    </source>
</reference>
<evidence type="ECO:0000313" key="2">
    <source>
        <dbReference type="EMBL" id="KAK3934921.1"/>
    </source>
</evidence>
<evidence type="ECO:0000313" key="3">
    <source>
        <dbReference type="Proteomes" id="UP001303473"/>
    </source>
</evidence>
<proteinExistence type="predicted"/>
<sequence>MPERGLPGVLASPGSWGYLVPEVRFMILGALIQDGYRLGLYATVCREWQRAIEKKIFSRLKLTSSRLADFGNMIHRNRALVRYVWLCIELREYPCLPCTEDESEREATLNRRIVDKAIWDTFKVLSKWEPTGSLLLDISIYSPSDSQHWARELQLGSDALPESDNEQGTASIGDWHHSYKLYGEACFGARYGFWKQMPKVTAVTGLLLRRQNRRQMSVLGVEGLCDRLPRLEIVSYEPWGRLAQQQQWHIHQDTARMFRSLQVPNQLRRIVLFEDPNDVYISVFEGHPVPGVYAGATHETSPALAEASLSLENLSASYIADALYFFQARKSTWVWENLASLVLTSTLLLPKGALKSGVNGTQELLLAAAAAAMKMPRLNSMELWRCWVGYAGVFRYQASDTSNSAKVTWRGNWDLSLQPRVTQAWEAVSLQRGTRSFGVSKELLDLDVPIVSQADAIQNLQFLQQVVHPVSLWQMKRELPYLERTPPYSLLPEAFAKLKRSI</sequence>
<dbReference type="Proteomes" id="UP001303473">
    <property type="component" value="Unassembled WGS sequence"/>
</dbReference>
<dbReference type="InterPro" id="IPR046676">
    <property type="entry name" value="DUF6546"/>
</dbReference>
<protein>
    <recommendedName>
        <fullName evidence="1">DUF6546 domain-containing protein</fullName>
    </recommendedName>
</protein>
<comment type="caution">
    <text evidence="2">The sequence shown here is derived from an EMBL/GenBank/DDBJ whole genome shotgun (WGS) entry which is preliminary data.</text>
</comment>